<proteinExistence type="predicted"/>
<feature type="non-terminal residue" evidence="1">
    <location>
        <position position="143"/>
    </location>
</feature>
<name>A0AAV5TS12_9BILA</name>
<dbReference type="Proteomes" id="UP001432027">
    <property type="component" value="Unassembled WGS sequence"/>
</dbReference>
<protein>
    <submittedName>
        <fullName evidence="1">Uncharacterized protein</fullName>
    </submittedName>
</protein>
<reference evidence="1" key="1">
    <citation type="submission" date="2023-10" db="EMBL/GenBank/DDBJ databases">
        <title>Genome assembly of Pristionchus species.</title>
        <authorList>
            <person name="Yoshida K."/>
            <person name="Sommer R.J."/>
        </authorList>
    </citation>
    <scope>NUCLEOTIDE SEQUENCE</scope>
    <source>
        <strain evidence="1">RS0144</strain>
    </source>
</reference>
<feature type="non-terminal residue" evidence="1">
    <location>
        <position position="1"/>
    </location>
</feature>
<evidence type="ECO:0000313" key="1">
    <source>
        <dbReference type="EMBL" id="GMS97009.1"/>
    </source>
</evidence>
<gene>
    <name evidence="1" type="ORF">PENTCL1PPCAC_19184</name>
</gene>
<dbReference type="EMBL" id="BTSX01000004">
    <property type="protein sequence ID" value="GMS97009.1"/>
    <property type="molecule type" value="Genomic_DNA"/>
</dbReference>
<accession>A0AAV5TS12</accession>
<keyword evidence="2" id="KW-1185">Reference proteome</keyword>
<comment type="caution">
    <text evidence="1">The sequence shown here is derived from an EMBL/GenBank/DDBJ whole genome shotgun (WGS) entry which is preliminary data.</text>
</comment>
<sequence length="143" mass="15616">FQCEFSMRGHIGKGEDSLVKDPIRLWIDKGLAIGNLWTRDKSALSNLADLTQPLPDNVRHWFAGTAPLLPLTEPCAPRPDLSTVLARVLIAAVVEKDSVIRAGLLSRAHELCAASLHEIEPFDVVELATVLSEDDDVLIVALD</sequence>
<organism evidence="1 2">
    <name type="scientific">Pristionchus entomophagus</name>
    <dbReference type="NCBI Taxonomy" id="358040"/>
    <lineage>
        <taxon>Eukaryota</taxon>
        <taxon>Metazoa</taxon>
        <taxon>Ecdysozoa</taxon>
        <taxon>Nematoda</taxon>
        <taxon>Chromadorea</taxon>
        <taxon>Rhabditida</taxon>
        <taxon>Rhabditina</taxon>
        <taxon>Diplogasteromorpha</taxon>
        <taxon>Diplogasteroidea</taxon>
        <taxon>Neodiplogasteridae</taxon>
        <taxon>Pristionchus</taxon>
    </lineage>
</organism>
<evidence type="ECO:0000313" key="2">
    <source>
        <dbReference type="Proteomes" id="UP001432027"/>
    </source>
</evidence>
<dbReference type="AlphaFoldDB" id="A0AAV5TS12"/>